<dbReference type="EMBL" id="AFNH02000299">
    <property type="protein sequence ID" value="EZG78270.1"/>
    <property type="molecule type" value="Genomic_DNA"/>
</dbReference>
<keyword evidence="4" id="KW-1185">Reference proteome</keyword>
<dbReference type="GO" id="GO:0005737">
    <property type="term" value="C:cytoplasm"/>
    <property type="evidence" value="ECO:0007669"/>
    <property type="project" value="TreeGrafter"/>
</dbReference>
<protein>
    <submittedName>
        <fullName evidence="3">Carbohydrate-binding module family 48 protein</fullName>
    </submittedName>
</protein>
<dbReference type="CDD" id="cd02859">
    <property type="entry name" value="E_set_AMPKbeta_like_N"/>
    <property type="match status" value="1"/>
</dbReference>
<accession>A0A023BAF7</accession>
<evidence type="ECO:0000259" key="2">
    <source>
        <dbReference type="Pfam" id="PF16561"/>
    </source>
</evidence>
<dbReference type="Proteomes" id="UP000019763">
    <property type="component" value="Unassembled WGS sequence"/>
</dbReference>
<dbReference type="AlphaFoldDB" id="A0A023BAF7"/>
<dbReference type="GO" id="GO:0005634">
    <property type="term" value="C:nucleus"/>
    <property type="evidence" value="ECO:0007669"/>
    <property type="project" value="TreeGrafter"/>
</dbReference>
<dbReference type="InterPro" id="IPR050827">
    <property type="entry name" value="CRP1_MDG1_kinase"/>
</dbReference>
<dbReference type="InterPro" id="IPR014756">
    <property type="entry name" value="Ig_E-set"/>
</dbReference>
<dbReference type="RefSeq" id="XP_011129375.1">
    <property type="nucleotide sequence ID" value="XM_011131073.1"/>
</dbReference>
<feature type="domain" description="AMP-activated protein kinase glycogen-binding" evidence="2">
    <location>
        <begin position="72"/>
        <end position="152"/>
    </location>
</feature>
<organism evidence="3 4">
    <name type="scientific">Gregarina niphandrodes</name>
    <name type="common">Septate eugregarine</name>
    <dbReference type="NCBI Taxonomy" id="110365"/>
    <lineage>
        <taxon>Eukaryota</taxon>
        <taxon>Sar</taxon>
        <taxon>Alveolata</taxon>
        <taxon>Apicomplexa</taxon>
        <taxon>Conoidasida</taxon>
        <taxon>Gregarinasina</taxon>
        <taxon>Eugregarinorida</taxon>
        <taxon>Gregarinidae</taxon>
        <taxon>Gregarina</taxon>
    </lineage>
</organism>
<dbReference type="GeneID" id="22911497"/>
<dbReference type="GO" id="GO:0031588">
    <property type="term" value="C:nucleotide-activated protein kinase complex"/>
    <property type="evidence" value="ECO:0007669"/>
    <property type="project" value="TreeGrafter"/>
</dbReference>
<comment type="similarity">
    <text evidence="1">Belongs to the 5'-AMP-activated protein kinase beta subunit family.</text>
</comment>
<dbReference type="Gene3D" id="2.60.40.10">
    <property type="entry name" value="Immunoglobulins"/>
    <property type="match status" value="1"/>
</dbReference>
<dbReference type="GO" id="GO:0007165">
    <property type="term" value="P:signal transduction"/>
    <property type="evidence" value="ECO:0007669"/>
    <property type="project" value="TreeGrafter"/>
</dbReference>
<reference evidence="3" key="1">
    <citation type="submission" date="2013-12" db="EMBL/GenBank/DDBJ databases">
        <authorList>
            <person name="Omoto C.K."/>
            <person name="Sibley D."/>
            <person name="Venepally P."/>
            <person name="Hadjithomas M."/>
            <person name="Karamycheva S."/>
            <person name="Brunk B."/>
            <person name="Roos D."/>
            <person name="Caler E."/>
            <person name="Lorenzi H."/>
        </authorList>
    </citation>
    <scope>NUCLEOTIDE SEQUENCE</scope>
</reference>
<dbReference type="VEuPathDB" id="CryptoDB:GNI_038920"/>
<dbReference type="SUPFAM" id="SSF81296">
    <property type="entry name" value="E set domains"/>
    <property type="match status" value="1"/>
</dbReference>
<name>A0A023BAF7_GRENI</name>
<dbReference type="PANTHER" id="PTHR10343">
    <property type="entry name" value="5'-AMP-ACTIVATED PROTEIN KINASE , BETA SUBUNIT"/>
    <property type="match status" value="1"/>
</dbReference>
<evidence type="ECO:0000313" key="4">
    <source>
        <dbReference type="Proteomes" id="UP000019763"/>
    </source>
</evidence>
<sequence>MGSCKGCYGKIIMRRRTVEEEEEAESAAGAVEEDELEAVQVLGMGPLRVSVETEAEEARSSSTSSVCEDLVSCVFTWAHGGHEVFLTGSFNDWSARVKMVKAGHEFVTALELPRGKHSYKFVVDDIWKFAPDQETATDEHGFVNNVIDISDHQHFRCVDLQPTLTNLNFSQDIPELTEYTSDAPAIPLLFSKVQCPATHPPPPLIAPLHGLANHIYHDSSVTTAIG</sequence>
<dbReference type="InterPro" id="IPR013783">
    <property type="entry name" value="Ig-like_fold"/>
</dbReference>
<dbReference type="PANTHER" id="PTHR10343:SF84">
    <property type="entry name" value="5'-AMP-ACTIVATED PROTEIN KINASE SUBUNIT BETA-1"/>
    <property type="match status" value="1"/>
</dbReference>
<dbReference type="eggNOG" id="KOG1616">
    <property type="taxonomic scope" value="Eukaryota"/>
</dbReference>
<evidence type="ECO:0000313" key="3">
    <source>
        <dbReference type="EMBL" id="EZG78270.1"/>
    </source>
</evidence>
<gene>
    <name evidence="3" type="ORF">GNI_038920</name>
</gene>
<proteinExistence type="inferred from homology"/>
<dbReference type="InterPro" id="IPR032640">
    <property type="entry name" value="AMPK1_CBM"/>
</dbReference>
<dbReference type="OrthoDB" id="531008at2759"/>
<dbReference type="GO" id="GO:0019901">
    <property type="term" value="F:protein kinase binding"/>
    <property type="evidence" value="ECO:0007669"/>
    <property type="project" value="TreeGrafter"/>
</dbReference>
<evidence type="ECO:0000256" key="1">
    <source>
        <dbReference type="ARBA" id="ARBA00010926"/>
    </source>
</evidence>
<dbReference type="Pfam" id="PF16561">
    <property type="entry name" value="AMPK1_CBM"/>
    <property type="match status" value="1"/>
</dbReference>
<comment type="caution">
    <text evidence="3">The sequence shown here is derived from an EMBL/GenBank/DDBJ whole genome shotgun (WGS) entry which is preliminary data.</text>
</comment>